<reference evidence="3 4" key="1">
    <citation type="submission" date="2022-08" db="EMBL/GenBank/DDBJ databases">
        <title>novel species in genus Aeromicrobium.</title>
        <authorList>
            <person name="Ye L."/>
        </authorList>
    </citation>
    <scope>NUCLEOTIDE SEQUENCE [LARGE SCALE GENOMIC DNA]</scope>
    <source>
        <strain evidence="4">zg-Y1379</strain>
    </source>
</reference>
<dbReference type="InterPro" id="IPR001387">
    <property type="entry name" value="Cro/C1-type_HTH"/>
</dbReference>
<dbReference type="InterPro" id="IPR052345">
    <property type="entry name" value="Rad_response_metalloprotease"/>
</dbReference>
<dbReference type="PANTHER" id="PTHR43236:SF1">
    <property type="entry name" value="BLL7220 PROTEIN"/>
    <property type="match status" value="1"/>
</dbReference>
<organism evidence="3 4">
    <name type="scientific">Aeromicrobium wangtongii</name>
    <dbReference type="NCBI Taxonomy" id="2969247"/>
    <lineage>
        <taxon>Bacteria</taxon>
        <taxon>Bacillati</taxon>
        <taxon>Actinomycetota</taxon>
        <taxon>Actinomycetes</taxon>
        <taxon>Propionibacteriales</taxon>
        <taxon>Nocardioidaceae</taxon>
        <taxon>Aeromicrobium</taxon>
    </lineage>
</organism>
<dbReference type="InterPro" id="IPR010359">
    <property type="entry name" value="IrrE_HExxH"/>
</dbReference>
<protein>
    <submittedName>
        <fullName evidence="3">XRE family transcriptional regulator</fullName>
    </submittedName>
</protein>
<dbReference type="SMART" id="SM00530">
    <property type="entry name" value="HTH_XRE"/>
    <property type="match status" value="1"/>
</dbReference>
<feature type="domain" description="HTH cro/C1-type" evidence="2">
    <location>
        <begin position="30"/>
        <end position="84"/>
    </location>
</feature>
<comment type="similarity">
    <text evidence="1">Belongs to the short-chain fatty acyl-CoA assimilation regulator (ScfR) family.</text>
</comment>
<dbReference type="RefSeq" id="WP_232398971.1">
    <property type="nucleotide sequence ID" value="NZ_CP102173.1"/>
</dbReference>
<dbReference type="Gene3D" id="1.10.260.40">
    <property type="entry name" value="lambda repressor-like DNA-binding domains"/>
    <property type="match status" value="1"/>
</dbReference>
<dbReference type="PROSITE" id="PS50943">
    <property type="entry name" value="HTH_CROC1"/>
    <property type="match status" value="1"/>
</dbReference>
<dbReference type="PANTHER" id="PTHR43236">
    <property type="entry name" value="ANTITOXIN HIGA1"/>
    <property type="match status" value="1"/>
</dbReference>
<dbReference type="Pfam" id="PF06114">
    <property type="entry name" value="Peptidase_M78"/>
    <property type="match status" value="1"/>
</dbReference>
<name>A0ABY5MA16_9ACTN</name>
<gene>
    <name evidence="3" type="ORF">NQV15_06540</name>
</gene>
<evidence type="ECO:0000259" key="2">
    <source>
        <dbReference type="PROSITE" id="PS50943"/>
    </source>
</evidence>
<keyword evidence="4" id="KW-1185">Reference proteome</keyword>
<dbReference type="InterPro" id="IPR010982">
    <property type="entry name" value="Lambda_DNA-bd_dom_sf"/>
</dbReference>
<dbReference type="Gene3D" id="1.10.10.2910">
    <property type="match status" value="1"/>
</dbReference>
<dbReference type="Proteomes" id="UP001316184">
    <property type="component" value="Chromosome"/>
</dbReference>
<evidence type="ECO:0000313" key="3">
    <source>
        <dbReference type="EMBL" id="UUP14963.1"/>
    </source>
</evidence>
<proteinExistence type="inferred from homology"/>
<evidence type="ECO:0000313" key="4">
    <source>
        <dbReference type="Proteomes" id="UP001316184"/>
    </source>
</evidence>
<sequence length="377" mass="41281">MSDDDIQLELISEPSTPARTVAKSFEAARLTQARVLRGLTKAALADLVGVTPAAIGQFEARITTPRAELLTKLALELDVPVEFFATGRPMAELDAAEAHFRSLRSTRASDRARAASFVEQVWELSFALEKRVQFPEIDLPEITPGTEPAEAARALRAAWGISPGPLPHLVATIESRGVIVSILSLASQEVARVDAFSTSSLGRPIIVVTPERAQNVYRHRFTCAHELGHLLLHSDAAPGDLSQEREADAFAAEFLCPADQIGPSLPSSMNLPSLERLSRRWGVSTQSLVRRMGELRTVSDSSVRRAYQRLRSVESLASDEPVSAYKGEMPSLLREAYKIAGEHGLSLADLARDLRWQPRRVTEVLGMEDPRPALKLV</sequence>
<dbReference type="Pfam" id="PF01381">
    <property type="entry name" value="HTH_3"/>
    <property type="match status" value="1"/>
</dbReference>
<dbReference type="SUPFAM" id="SSF47413">
    <property type="entry name" value="lambda repressor-like DNA-binding domains"/>
    <property type="match status" value="1"/>
</dbReference>
<dbReference type="EMBL" id="CP102173">
    <property type="protein sequence ID" value="UUP14963.1"/>
    <property type="molecule type" value="Genomic_DNA"/>
</dbReference>
<evidence type="ECO:0000256" key="1">
    <source>
        <dbReference type="ARBA" id="ARBA00007227"/>
    </source>
</evidence>
<accession>A0ABY5MA16</accession>
<dbReference type="CDD" id="cd00093">
    <property type="entry name" value="HTH_XRE"/>
    <property type="match status" value="1"/>
</dbReference>